<evidence type="ECO:0000313" key="1">
    <source>
        <dbReference type="EMBL" id="SOQ49944.1"/>
    </source>
</evidence>
<protein>
    <submittedName>
        <fullName evidence="1">SFRICE_019802</fullName>
    </submittedName>
</protein>
<organism evidence="1">
    <name type="scientific">Spodoptera frugiperda</name>
    <name type="common">Fall armyworm</name>
    <dbReference type="NCBI Taxonomy" id="7108"/>
    <lineage>
        <taxon>Eukaryota</taxon>
        <taxon>Metazoa</taxon>
        <taxon>Ecdysozoa</taxon>
        <taxon>Arthropoda</taxon>
        <taxon>Hexapoda</taxon>
        <taxon>Insecta</taxon>
        <taxon>Pterygota</taxon>
        <taxon>Neoptera</taxon>
        <taxon>Endopterygota</taxon>
        <taxon>Lepidoptera</taxon>
        <taxon>Glossata</taxon>
        <taxon>Ditrysia</taxon>
        <taxon>Noctuoidea</taxon>
        <taxon>Noctuidae</taxon>
        <taxon>Amphipyrinae</taxon>
        <taxon>Spodoptera</taxon>
    </lineage>
</organism>
<dbReference type="AlphaFoldDB" id="A0A2H1WBS3"/>
<sequence length="83" mass="9428">MLRLDRSDTTASQKTDVKQRLRCVSGTLRTPEPIRKNSMLADYSRPRLTPVDVTGGRPRAKSVDLPAVQVPVRIKQLEERNKE</sequence>
<name>A0A2H1WBS3_SPOFR</name>
<gene>
    <name evidence="1" type="ORF">SFRICE_019802</name>
</gene>
<proteinExistence type="predicted"/>
<reference evidence="1" key="1">
    <citation type="submission" date="2016-07" db="EMBL/GenBank/DDBJ databases">
        <authorList>
            <person name="Bretaudeau A."/>
        </authorList>
    </citation>
    <scope>NUCLEOTIDE SEQUENCE</scope>
    <source>
        <strain evidence="1">Rice</strain>
        <tissue evidence="1">Whole body</tissue>
    </source>
</reference>
<accession>A0A2H1WBS3</accession>
<dbReference type="EMBL" id="ODYU01007291">
    <property type="protein sequence ID" value="SOQ49944.1"/>
    <property type="molecule type" value="Genomic_DNA"/>
</dbReference>